<dbReference type="KEGG" id="dov:DSCO28_50330"/>
<organism evidence="2 3">
    <name type="scientific">Desulfosarcina ovata subsp. sediminis</name>
    <dbReference type="NCBI Taxonomy" id="885957"/>
    <lineage>
        <taxon>Bacteria</taxon>
        <taxon>Pseudomonadati</taxon>
        <taxon>Thermodesulfobacteriota</taxon>
        <taxon>Desulfobacteria</taxon>
        <taxon>Desulfobacterales</taxon>
        <taxon>Desulfosarcinaceae</taxon>
        <taxon>Desulfosarcina</taxon>
    </lineage>
</organism>
<evidence type="ECO:0000313" key="3">
    <source>
        <dbReference type="Proteomes" id="UP000425960"/>
    </source>
</evidence>
<evidence type="ECO:0000313" key="2">
    <source>
        <dbReference type="EMBL" id="BBO84467.1"/>
    </source>
</evidence>
<evidence type="ECO:0000313" key="1">
    <source>
        <dbReference type="EMBL" id="BBO80161.1"/>
    </source>
</evidence>
<dbReference type="KEGG" id="dov:DSCO28_07270"/>
<reference evidence="2 3" key="1">
    <citation type="submission" date="2019-11" db="EMBL/GenBank/DDBJ databases">
        <title>Comparative genomics of hydrocarbon-degrading Desulfosarcina strains.</title>
        <authorList>
            <person name="Watanabe M."/>
            <person name="Kojima H."/>
            <person name="Fukui M."/>
        </authorList>
    </citation>
    <scope>NUCLEOTIDE SEQUENCE [LARGE SCALE GENOMIC DNA]</scope>
    <source>
        <strain evidence="2 3">28bB2T</strain>
    </source>
</reference>
<dbReference type="EMBL" id="AP021876">
    <property type="protein sequence ID" value="BBO80161.1"/>
    <property type="molecule type" value="Genomic_DNA"/>
</dbReference>
<dbReference type="RefSeq" id="WP_155321182.1">
    <property type="nucleotide sequence ID" value="NZ_AP021876.1"/>
</dbReference>
<proteinExistence type="predicted"/>
<dbReference type="AlphaFoldDB" id="A0A5K7ZW35"/>
<protein>
    <recommendedName>
        <fullName evidence="4">DUF4376 domain-containing protein</fullName>
    </recommendedName>
</protein>
<dbReference type="EMBL" id="AP021876">
    <property type="protein sequence ID" value="BBO84467.1"/>
    <property type="molecule type" value="Genomic_DNA"/>
</dbReference>
<sequence length="179" mass="19918">MKKYKIVGDGIEDTEAGAFIPKDIGNQHYRAFLLWCEGKGVAPETGEVVDLGTGPQEPDPEFTEAELAEQDRQASIDAIISNFESAISQPVECTVNGATYFMDGRQHDAESMKHGIELAELTGATSMDIVDYYNQVHEAVPLVDCYEIMLQQATYYLTHWTTKSKDRAAMNSTQEEQTK</sequence>
<accession>A0A5K7ZW35</accession>
<name>A0A5K7ZW35_9BACT</name>
<evidence type="ECO:0008006" key="4">
    <source>
        <dbReference type="Google" id="ProtNLM"/>
    </source>
</evidence>
<dbReference type="Proteomes" id="UP000425960">
    <property type="component" value="Chromosome"/>
</dbReference>
<gene>
    <name evidence="1" type="ORF">DSCO28_07270</name>
    <name evidence="2" type="ORF">DSCO28_50330</name>
</gene>